<protein>
    <submittedName>
        <fullName evidence="2">Uncharacterized protein</fullName>
    </submittedName>
</protein>
<feature type="chain" id="PRO_5030858851" evidence="1">
    <location>
        <begin position="18"/>
        <end position="221"/>
    </location>
</feature>
<evidence type="ECO:0000313" key="2">
    <source>
        <dbReference type="EMBL" id="CAE0459114.1"/>
    </source>
</evidence>
<dbReference type="AlphaFoldDB" id="A0A7S3V5V6"/>
<evidence type="ECO:0000256" key="1">
    <source>
        <dbReference type="SAM" id="SignalP"/>
    </source>
</evidence>
<sequence>MRSIISIVVLALSPAAAFQPFPSSFAGRASCVCSRAELSTELSCPPGASGLGRRGTNMSMPPFLKKLDLKKPGGDSDEQSEANTAVAFKGDDVDASNAAIADECEIKEEKELTEAEKLLKQVKESGTAGIISYALWELAFWILSIPVCLIGYYEVFGHMPDFSNQEDLAKLGGEAFAFVNFARFAVPLRIGLALSTTPWINENLVEKFKKKDDDNCVEPRD</sequence>
<gene>
    <name evidence="2" type="ORF">CDEB00056_LOCUS3955</name>
</gene>
<keyword evidence="1" id="KW-0732">Signal</keyword>
<accession>A0A7S3V5V6</accession>
<feature type="signal peptide" evidence="1">
    <location>
        <begin position="1"/>
        <end position="17"/>
    </location>
</feature>
<name>A0A7S3V5V6_9STRA</name>
<organism evidence="2">
    <name type="scientific">Chaetoceros debilis</name>
    <dbReference type="NCBI Taxonomy" id="122233"/>
    <lineage>
        <taxon>Eukaryota</taxon>
        <taxon>Sar</taxon>
        <taxon>Stramenopiles</taxon>
        <taxon>Ochrophyta</taxon>
        <taxon>Bacillariophyta</taxon>
        <taxon>Coscinodiscophyceae</taxon>
        <taxon>Chaetocerotophycidae</taxon>
        <taxon>Chaetocerotales</taxon>
        <taxon>Chaetocerotaceae</taxon>
        <taxon>Chaetoceros</taxon>
    </lineage>
</organism>
<reference evidence="2" key="1">
    <citation type="submission" date="2021-01" db="EMBL/GenBank/DDBJ databases">
        <authorList>
            <person name="Corre E."/>
            <person name="Pelletier E."/>
            <person name="Niang G."/>
            <person name="Scheremetjew M."/>
            <person name="Finn R."/>
            <person name="Kale V."/>
            <person name="Holt S."/>
            <person name="Cochrane G."/>
            <person name="Meng A."/>
            <person name="Brown T."/>
            <person name="Cohen L."/>
        </authorList>
    </citation>
    <scope>NUCLEOTIDE SEQUENCE</scope>
    <source>
        <strain evidence="2">MM31A-1</strain>
    </source>
</reference>
<dbReference type="EMBL" id="HBIO01005564">
    <property type="protein sequence ID" value="CAE0459114.1"/>
    <property type="molecule type" value="Transcribed_RNA"/>
</dbReference>
<proteinExistence type="predicted"/>